<evidence type="ECO:0000256" key="1">
    <source>
        <dbReference type="SAM" id="MobiDB-lite"/>
    </source>
</evidence>
<feature type="compositionally biased region" description="Basic residues" evidence="1">
    <location>
        <begin position="725"/>
        <end position="741"/>
    </location>
</feature>
<accession>A0AAD7U0M6</accession>
<feature type="region of interest" description="Disordered" evidence="1">
    <location>
        <begin position="428"/>
        <end position="447"/>
    </location>
</feature>
<organism evidence="3 4">
    <name type="scientific">Trametes cubensis</name>
    <dbReference type="NCBI Taxonomy" id="1111947"/>
    <lineage>
        <taxon>Eukaryota</taxon>
        <taxon>Fungi</taxon>
        <taxon>Dikarya</taxon>
        <taxon>Basidiomycota</taxon>
        <taxon>Agaricomycotina</taxon>
        <taxon>Agaricomycetes</taxon>
        <taxon>Polyporales</taxon>
        <taxon>Polyporaceae</taxon>
        <taxon>Trametes</taxon>
    </lineage>
</organism>
<keyword evidence="2" id="KW-0732">Signal</keyword>
<evidence type="ECO:0000313" key="4">
    <source>
        <dbReference type="Proteomes" id="UP001215151"/>
    </source>
</evidence>
<feature type="region of interest" description="Disordered" evidence="1">
    <location>
        <begin position="499"/>
        <end position="532"/>
    </location>
</feature>
<feature type="region of interest" description="Disordered" evidence="1">
    <location>
        <begin position="722"/>
        <end position="745"/>
    </location>
</feature>
<dbReference type="AlphaFoldDB" id="A0AAD7U0M6"/>
<feature type="region of interest" description="Disordered" evidence="1">
    <location>
        <begin position="118"/>
        <end position="212"/>
    </location>
</feature>
<name>A0AAD7U0M6_9APHY</name>
<protein>
    <submittedName>
        <fullName evidence="3">Uncharacterized protein</fullName>
    </submittedName>
</protein>
<dbReference type="Proteomes" id="UP001215151">
    <property type="component" value="Unassembled WGS sequence"/>
</dbReference>
<gene>
    <name evidence="3" type="ORF">ONZ51_g2467</name>
</gene>
<dbReference type="EMBL" id="JAPEVG010000039">
    <property type="protein sequence ID" value="KAJ8490154.1"/>
    <property type="molecule type" value="Genomic_DNA"/>
</dbReference>
<feature type="compositionally biased region" description="Basic and acidic residues" evidence="1">
    <location>
        <begin position="126"/>
        <end position="139"/>
    </location>
</feature>
<comment type="caution">
    <text evidence="3">The sequence shown here is derived from an EMBL/GenBank/DDBJ whole genome shotgun (WGS) entry which is preliminary data.</text>
</comment>
<sequence>MSSGRRTALFLALHLALSALKLLRAECASRLDVLSCSIVHSIYPFVSFALGALGVALALNSAKGALGRGLARARAGDDVRATWQFVLMGWEVGGSPQGEDSTYMRREPTTSAEHWQMPGAWDWSESDAHADHRERYPREDAEDMQPKLPACPRKRPRASVVDVPESDTDVDFTLCTSHSGDSGELDREPAADGTSTTAPHTSAEVRDSAGAIDSSEHQDVLTLLAEDMDLLGRHLARTYGMFAWRVHPLIRFPTKEAYPGGVEMGLFQRIDAFTKPVGRVVHYVEVLVEWVPSSCSDFRFFARHAATAASQSRERASGDVHGELRIVGVRVHAFRARRCDPHATGRAEFFLNMLGLGSQWACSWGWDMPLGAMFDGPECARRALDHAIIERWNGDVREYWVNAGRTLEEVEGWAREVEGFGWADVWDSDSDGSFDEEEDEWSDDWTDEGDVECNSGVDLNFEFEFCEERYDEDEDEEQIFLVFSSVNVVVDAAQQFEPCPQSPLKPTTQCSQDAPLGSQPGGEVMDEAADEPEDVVLYPRSSGSRARELENEDSDDDELILYQVPHTEFAVYPPTLRTTPLEDPLTELQPVFAPIPAHAAGVPLANGPVPSALPMLPLGNGTGGNQRPLLESPSVSSDDEDNEDDDDQRLVLYNRTGHQVAFAGNGLIRMIHTLILENTPGPSNGRVSLRRAAFTSSNRPLPSPASLAEVCEQLEALAEAEDQAKKKRTRRAGKRVTKRRQREREERVVRTAQLAGELLREAHIVADEVGMVLVDIEVNVAV</sequence>
<feature type="chain" id="PRO_5042255366" evidence="2">
    <location>
        <begin position="26"/>
        <end position="782"/>
    </location>
</feature>
<feature type="signal peptide" evidence="2">
    <location>
        <begin position="1"/>
        <end position="25"/>
    </location>
</feature>
<evidence type="ECO:0000256" key="2">
    <source>
        <dbReference type="SAM" id="SignalP"/>
    </source>
</evidence>
<reference evidence="3" key="1">
    <citation type="submission" date="2022-11" db="EMBL/GenBank/DDBJ databases">
        <title>Genome Sequence of Cubamyces cubensis.</title>
        <authorList>
            <person name="Buettner E."/>
        </authorList>
    </citation>
    <scope>NUCLEOTIDE SEQUENCE</scope>
    <source>
        <strain evidence="3">MPL-01</strain>
    </source>
</reference>
<feature type="region of interest" description="Disordered" evidence="1">
    <location>
        <begin position="615"/>
        <end position="645"/>
    </location>
</feature>
<keyword evidence="4" id="KW-1185">Reference proteome</keyword>
<evidence type="ECO:0000313" key="3">
    <source>
        <dbReference type="EMBL" id="KAJ8490154.1"/>
    </source>
</evidence>
<proteinExistence type="predicted"/>